<dbReference type="GO" id="GO:0003723">
    <property type="term" value="F:RNA binding"/>
    <property type="evidence" value="ECO:0007669"/>
    <property type="project" value="UniProtKB-KW"/>
</dbReference>
<feature type="compositionally biased region" description="Polar residues" evidence="1">
    <location>
        <begin position="65"/>
        <end position="84"/>
    </location>
</feature>
<evidence type="ECO:0000313" key="4">
    <source>
        <dbReference type="Proteomes" id="UP001265746"/>
    </source>
</evidence>
<dbReference type="EMBL" id="JAUJFL010000006">
    <property type="protein sequence ID" value="KAK2600750.1"/>
    <property type="molecule type" value="Genomic_DNA"/>
</dbReference>
<evidence type="ECO:0000259" key="2">
    <source>
        <dbReference type="Pfam" id="PF05183"/>
    </source>
</evidence>
<evidence type="ECO:0000313" key="3">
    <source>
        <dbReference type="EMBL" id="KAK2600750.1"/>
    </source>
</evidence>
<comment type="caution">
    <text evidence="3">The sequence shown here is derived from an EMBL/GenBank/DDBJ whole genome shotgun (WGS) entry which is preliminary data.</text>
</comment>
<evidence type="ECO:0000256" key="1">
    <source>
        <dbReference type="SAM" id="MobiDB-lite"/>
    </source>
</evidence>
<accession>A0AAD9S6M1</accession>
<feature type="compositionally biased region" description="Polar residues" evidence="1">
    <location>
        <begin position="1425"/>
        <end position="1437"/>
    </location>
</feature>
<feature type="compositionally biased region" description="Polar residues" evidence="1">
    <location>
        <begin position="43"/>
        <end position="54"/>
    </location>
</feature>
<reference evidence="3" key="1">
    <citation type="submission" date="2023-06" db="EMBL/GenBank/DDBJ databases">
        <authorList>
            <person name="Noh H."/>
        </authorList>
    </citation>
    <scope>NUCLEOTIDE SEQUENCE</scope>
    <source>
        <strain evidence="3">DUCC20226</strain>
    </source>
</reference>
<feature type="region of interest" description="Disordered" evidence="1">
    <location>
        <begin position="1423"/>
        <end position="1493"/>
    </location>
</feature>
<feature type="compositionally biased region" description="Polar residues" evidence="1">
    <location>
        <begin position="9"/>
        <end position="25"/>
    </location>
</feature>
<feature type="compositionally biased region" description="Acidic residues" evidence="1">
    <location>
        <begin position="1475"/>
        <end position="1484"/>
    </location>
</feature>
<dbReference type="GO" id="GO:0031380">
    <property type="term" value="C:nuclear RNA-directed RNA polymerase complex"/>
    <property type="evidence" value="ECO:0007669"/>
    <property type="project" value="TreeGrafter"/>
</dbReference>
<dbReference type="PANTHER" id="PTHR23079">
    <property type="entry name" value="RNA-DEPENDENT RNA POLYMERASE"/>
    <property type="match status" value="1"/>
</dbReference>
<gene>
    <name evidence="3" type="ORF">N8I77_010259</name>
</gene>
<dbReference type="InterPro" id="IPR057596">
    <property type="entry name" value="RDRP_core"/>
</dbReference>
<feature type="compositionally biased region" description="Polar residues" evidence="1">
    <location>
        <begin position="136"/>
        <end position="150"/>
    </location>
</feature>
<dbReference type="Pfam" id="PF05183">
    <property type="entry name" value="RdRP"/>
    <property type="match status" value="1"/>
</dbReference>
<feature type="compositionally biased region" description="Low complexity" evidence="1">
    <location>
        <begin position="89"/>
        <end position="105"/>
    </location>
</feature>
<name>A0AAD9S6M1_PHOAM</name>
<feature type="region of interest" description="Disordered" evidence="1">
    <location>
        <begin position="1"/>
        <end position="150"/>
    </location>
</feature>
<keyword evidence="4" id="KW-1185">Reference proteome</keyword>
<dbReference type="InterPro" id="IPR007855">
    <property type="entry name" value="RDRP"/>
</dbReference>
<dbReference type="Proteomes" id="UP001265746">
    <property type="component" value="Unassembled WGS sequence"/>
</dbReference>
<feature type="region of interest" description="Disordered" evidence="1">
    <location>
        <begin position="1373"/>
        <end position="1403"/>
    </location>
</feature>
<sequence length="1505" mass="170364">MSSHDRHPTSPSRRPSTQYGNSTLTHDTRTASIPHVNGDDGNSRNSALYGSPTTGHGADLIHPKTQPSGTLTPSRSLGTTNMPNGNAKGQDSGSSGSHQGRSLQSHVPARTSDPRVLLPSRQNRFVPLRGHRRPSQRPQQRGTPTPLTGANLSAAQSLTIDMFGLPTDIKIKEIWESLTADHLSINRIEIYENDDGKRNGKVRVMIEPPPSRWPTWSGPDDSIPINRADSSNLRVSFETRPYFSNSIRTPCNRFIPPQSCQKKFLPTKLMFGMMASESTMLNLPQFSYEDIVMLTKFSKRQFEIQFKVNVGRYGRKVFKMQIDFSHPTKIVWGTRNNGAWALAMHLPNPPKLYGLLPVSHDDEQSLWQEWDLWARQTDISSQMHRLKDLPARLEKQAGQSVEFGRWTTYYLEMGTSQTEWESVRTYLEDYNVKIIQVDQFDLVNPGPSNVWKLLDYSAEMTLELLSSTNTYHLDFPVRYQLEVCISHALINEYSVDAQFLEKLNSFDTDRAKMMLEGVAEANRQFYEPMRIFDDPRILHYWPNARIPPYATLVRRAVITPTTIYFKTPCVELTNRILRKYSDLTDRFLRVQFTDEMAFGKIFSSQDSNKDDNLYTRVHRVMQNGVIIGDRHYQFLAFSNSQFRENGAFFFCETDHVTCASIRNWMGDFRHIHSVGKFAARMGQCFTTTRQVNGISIPKLRQINDIQRRNGDNIWNFTDGVGKISNFFAKMIASERDLPETPSCFQMRMGGCKGVVVVWPDVPASEVHIRPSQEKFKAIYNGLEIIKTSVFSHATLNKQVIPVLVALGVDQAVFVRMLDDELKEYEEAMADSMKAGELLRSQVDENQTTLTMAEMVDTFMDSEEPFLWTLLRLWKCWVLKRLKHKFAISVKNSAMIFGVVDEIGVLRGHSQATEGKGYKRIESLPQIFVQVPIEGTDGKHTTNYEVITGLCVVGRNPSLHPGDVRVVEAVDVPELRHLKNVVVFPKTGDRDIPSMCSGGDMDGDDYFVYWDQRLIPKEWDHPPLDHDAESSTPGLDKPQDVKIADVTRFFAQYMKNDSLGRIATAHFAQADQLPGGVKHPKCIELAKLHSKAVDYIKSGEPAVMQRRLQPRKWPHWMERDKSSYRSTSALGQIYDRIKIEEFHAAYEKSFDTRILSCYQLEEEILTKASEIKAAYDIAMRRLMGQHEAPVTEFEIWSTFILSKPRVGSDYKLQENVGREVDALKARFRAMCMEAVAGKEQTQAFAFPNSMINLGKLDRFVAAMYTVTHNEVRAAVRERSTPKPDEDSKLEEIQMPLISFPWLFHRELARVALGRGGQVRALQKSTWMNRDDSQHGQQTDDEELVADRTEIEMPENALLPRGIGLEGDTQQLLQDIRPEKGGNATERGAVSEDGETGEDYVRTSSGQVVHRGQMLTLFTDAGEEVQGQHSANPAISTGDRSGAQAAFNSSNGSLVEDDSLGSSYPASPMSEHGSHDEAEEVEFEEVDGAHYGEDEDALEALARKIGM</sequence>
<protein>
    <recommendedName>
        <fullName evidence="2">RDRP core domain-containing protein</fullName>
    </recommendedName>
</protein>
<proteinExistence type="predicted"/>
<dbReference type="GO" id="GO:0003968">
    <property type="term" value="F:RNA-directed RNA polymerase activity"/>
    <property type="evidence" value="ECO:0007669"/>
    <property type="project" value="UniProtKB-KW"/>
</dbReference>
<dbReference type="GO" id="GO:0030422">
    <property type="term" value="P:siRNA processing"/>
    <property type="evidence" value="ECO:0007669"/>
    <property type="project" value="TreeGrafter"/>
</dbReference>
<dbReference type="PANTHER" id="PTHR23079:SF55">
    <property type="entry name" value="RNA-DIRECTED RNA POLYMERASE"/>
    <property type="match status" value="1"/>
</dbReference>
<organism evidence="3 4">
    <name type="scientific">Phomopsis amygdali</name>
    <name type="common">Fusicoccum amygdali</name>
    <dbReference type="NCBI Taxonomy" id="1214568"/>
    <lineage>
        <taxon>Eukaryota</taxon>
        <taxon>Fungi</taxon>
        <taxon>Dikarya</taxon>
        <taxon>Ascomycota</taxon>
        <taxon>Pezizomycotina</taxon>
        <taxon>Sordariomycetes</taxon>
        <taxon>Sordariomycetidae</taxon>
        <taxon>Diaporthales</taxon>
        <taxon>Diaporthaceae</taxon>
        <taxon>Diaporthe</taxon>
    </lineage>
</organism>
<feature type="domain" description="RDRP core" evidence="2">
    <location>
        <begin position="558"/>
        <end position="1136"/>
    </location>
</feature>